<keyword evidence="2" id="KW-1185">Reference proteome</keyword>
<proteinExistence type="predicted"/>
<evidence type="ECO:0000313" key="1">
    <source>
        <dbReference type="EMBL" id="AVK03844.1"/>
    </source>
</evidence>
<gene>
    <name evidence="1" type="ORF">CSB93_0557</name>
</gene>
<evidence type="ECO:0000313" key="2">
    <source>
        <dbReference type="Proteomes" id="UP000238390"/>
    </source>
</evidence>
<keyword evidence="1" id="KW-0418">Kinase</keyword>
<accession>A0A2R3IPL4</accession>
<name>A0A2R3IPL4_9PSED</name>
<dbReference type="GO" id="GO:0016301">
    <property type="term" value="F:kinase activity"/>
    <property type="evidence" value="ECO:0007669"/>
    <property type="project" value="UniProtKB-KW"/>
</dbReference>
<sequence>MRVIDYPSYLQLRDNAEVLEADGHGDKVLRLRDGTFLKLFRRKRLISSAALFPYAERFARNASELARRDIVCPKVLDVLRIPQIQRDAVHYEPLPGQTLRQVDRNDPAHGDEVRTQLGELIATLHARGVYFRSLHLGNVVRTPEGRMGLIDIADLRVQRSALGATQRIRNFKHLLRYEQDRLWFLDDKQHLVLKAYLRSSQVHWTLEQLLKQLQLD</sequence>
<keyword evidence="1" id="KW-0808">Transferase</keyword>
<reference evidence="1 2" key="1">
    <citation type="submission" date="2018-02" db="EMBL/GenBank/DDBJ databases">
        <title>FDA/CDC Antimicrobial Resistant Isolate Bank Genome Sequencing.</title>
        <authorList>
            <person name="Benahmed F.H."/>
            <person name="Lutgring J.D."/>
            <person name="Yoo B."/>
            <person name="Machado M."/>
            <person name="Brown A."/>
            <person name="McAllister G."/>
            <person name="Perry A."/>
            <person name="Halpin A.L."/>
            <person name="Vavikolanu K."/>
            <person name="Ott S."/>
            <person name="Zhao X."/>
            <person name="Tallon L.J."/>
            <person name="Sadzewicz L."/>
            <person name="Aluvathingal J."/>
            <person name="Nadendla S."/>
            <person name="Voskania-kordi A."/>
            <person name="Simonyan V."/>
            <person name="Patel J."/>
            <person name="Shawar R.M."/>
        </authorList>
    </citation>
    <scope>NUCLEOTIDE SEQUENCE [LARGE SCALE GENOMIC DNA]</scope>
    <source>
        <strain evidence="1 2">AR_0356</strain>
    </source>
</reference>
<dbReference type="RefSeq" id="WP_033999957.1">
    <property type="nucleotide sequence ID" value="NZ_CP027169.1"/>
</dbReference>
<dbReference type="SUPFAM" id="SSF56112">
    <property type="entry name" value="Protein kinase-like (PK-like)"/>
    <property type="match status" value="1"/>
</dbReference>
<dbReference type="InterPro" id="IPR011009">
    <property type="entry name" value="Kinase-like_dom_sf"/>
</dbReference>
<protein>
    <submittedName>
        <fullName evidence="1">Lipopolysaccharide kinase family protein</fullName>
    </submittedName>
</protein>
<dbReference type="AlphaFoldDB" id="A0A2R3IPL4"/>
<organism evidence="1 2">
    <name type="scientific">Pseudomonas paraeruginosa</name>
    <dbReference type="NCBI Taxonomy" id="2994495"/>
    <lineage>
        <taxon>Bacteria</taxon>
        <taxon>Pseudomonadati</taxon>
        <taxon>Pseudomonadota</taxon>
        <taxon>Gammaproteobacteria</taxon>
        <taxon>Pseudomonadales</taxon>
        <taxon>Pseudomonadaceae</taxon>
        <taxon>Pseudomonas</taxon>
    </lineage>
</organism>
<dbReference type="Proteomes" id="UP000238390">
    <property type="component" value="Chromosome"/>
</dbReference>
<dbReference type="EMBL" id="CP027169">
    <property type="protein sequence ID" value="AVK03844.1"/>
    <property type="molecule type" value="Genomic_DNA"/>
</dbReference>